<dbReference type="GO" id="GO:0016787">
    <property type="term" value="F:hydrolase activity"/>
    <property type="evidence" value="ECO:0007669"/>
    <property type="project" value="UniProtKB-KW"/>
</dbReference>
<evidence type="ECO:0000256" key="1">
    <source>
        <dbReference type="ARBA" id="ARBA00006768"/>
    </source>
</evidence>
<dbReference type="Pfam" id="PF03632">
    <property type="entry name" value="Glyco_hydro_65m"/>
    <property type="match status" value="1"/>
</dbReference>
<sequence>MMEMDKAWCIHFDHYDPADEGRREALLALGNGCLASRAAAPESREDKIHYPGTYRVGCYNELITQIQGQDVKNESIVNLPNWLPFSFRMERSDWFSLDDVTILDYEQTLHMQQGLLTRKVRFSDEQGRQTLVQERRFVSMAQPNLMALSIALTPLNWSGKLELQSNLDGRVINNKVTRYAPFNKVHLEILNTGEWGENGIELLARTNQSSVTVALAARTNLWIAEQEHKAQRVVNHEDDHVSDYRRISLREGEEVRLEKIAALYTSLDIPEDACARTAQETLLKASDFDTLFTAHKDAWQNLWQRSYIEVDAADQLCYFRLHIFHILQNFSPHTAKMDVGVPPSGWQGEEYHGQVFWDELFVFPFLTFHFPDSARALLQYRYRRLDTARKLAKENGYRGAMFPWRSASDGEEETPPFQLNPISGEWMEDRTCLQRHVGAAVAYNIWYYAKVTGDQQFLADCGAELILEIARFWASISKHNPALNRYEIHGVVGPDEYQTMYPEANSPGVSNNTYTNVMAAWTLCQARRLFEQLNPQRQQELMDKLALSSEEFEHWDEVSRRMRIVFREDGTISQFEGFDQLKEFDLQKFREKHGHQRLDWALDAMGDSVEKYRISKQADTAVLLYLFTPAELVNQFERLGYSLNEDILKRTITNHLSQTAHESSLSRFIYAGALASLSTDQSWSFYKEAQQIDMSPEDKGASEGIHLGAMGGTLAVLLHRYLGIKVKSDYLVITPSLPEALSPVRISLNFRGAEYVCEISRTAEPLVKVAERVNAGHINLNLSK</sequence>
<dbReference type="InterPro" id="IPR012341">
    <property type="entry name" value="6hp_glycosidase-like_sf"/>
</dbReference>
<gene>
    <name evidence="6" type="ORF">ACFSRY_15185</name>
</gene>
<dbReference type="EMBL" id="JBHULU010000021">
    <property type="protein sequence ID" value="MFD2515216.1"/>
    <property type="molecule type" value="Genomic_DNA"/>
</dbReference>
<organism evidence="6 7">
    <name type="scientific">Pontibacter locisalis</name>
    <dbReference type="NCBI Taxonomy" id="1719035"/>
    <lineage>
        <taxon>Bacteria</taxon>
        <taxon>Pseudomonadati</taxon>
        <taxon>Bacteroidota</taxon>
        <taxon>Cytophagia</taxon>
        <taxon>Cytophagales</taxon>
        <taxon>Hymenobacteraceae</taxon>
        <taxon>Pontibacter</taxon>
    </lineage>
</organism>
<evidence type="ECO:0000256" key="3">
    <source>
        <dbReference type="ARBA" id="ARBA00022679"/>
    </source>
</evidence>
<dbReference type="Gene3D" id="1.50.10.10">
    <property type="match status" value="1"/>
</dbReference>
<keyword evidence="7" id="KW-1185">Reference proteome</keyword>
<protein>
    <submittedName>
        <fullName evidence="6">Glycoside hydrolase family 65 protein</fullName>
    </submittedName>
</protein>
<keyword evidence="2" id="KW-0328">Glycosyltransferase</keyword>
<evidence type="ECO:0000256" key="2">
    <source>
        <dbReference type="ARBA" id="ARBA00022676"/>
    </source>
</evidence>
<evidence type="ECO:0000259" key="4">
    <source>
        <dbReference type="Pfam" id="PF03632"/>
    </source>
</evidence>
<evidence type="ECO:0000259" key="5">
    <source>
        <dbReference type="Pfam" id="PF03636"/>
    </source>
</evidence>
<reference evidence="7" key="1">
    <citation type="journal article" date="2019" name="Int. J. Syst. Evol. Microbiol.">
        <title>The Global Catalogue of Microorganisms (GCM) 10K type strain sequencing project: providing services to taxonomists for standard genome sequencing and annotation.</title>
        <authorList>
            <consortium name="The Broad Institute Genomics Platform"/>
            <consortium name="The Broad Institute Genome Sequencing Center for Infectious Disease"/>
            <person name="Wu L."/>
            <person name="Ma J."/>
        </authorList>
    </citation>
    <scope>NUCLEOTIDE SEQUENCE [LARGE SCALE GENOMIC DNA]</scope>
    <source>
        <strain evidence="7">KCTC 42498</strain>
    </source>
</reference>
<dbReference type="InterPro" id="IPR005195">
    <property type="entry name" value="Glyco_hydro_65_M"/>
</dbReference>
<dbReference type="Gene3D" id="2.70.98.40">
    <property type="entry name" value="Glycoside hydrolase, family 65, N-terminal domain"/>
    <property type="match status" value="1"/>
</dbReference>
<dbReference type="InterPro" id="IPR008928">
    <property type="entry name" value="6-hairpin_glycosidase_sf"/>
</dbReference>
<dbReference type="InterPro" id="IPR011013">
    <property type="entry name" value="Gal_mutarotase_sf_dom"/>
</dbReference>
<keyword evidence="3" id="KW-0808">Transferase</keyword>
<comment type="similarity">
    <text evidence="1">Belongs to the glycosyl hydrolase 65 family.</text>
</comment>
<dbReference type="InterPro" id="IPR017045">
    <property type="entry name" value="Malt_Pase/Glycosyl_Hdrlase"/>
</dbReference>
<proteinExistence type="inferred from homology"/>
<dbReference type="InterPro" id="IPR037018">
    <property type="entry name" value="GH65_N"/>
</dbReference>
<comment type="caution">
    <text evidence="6">The sequence shown here is derived from an EMBL/GenBank/DDBJ whole genome shotgun (WGS) entry which is preliminary data.</text>
</comment>
<dbReference type="SUPFAM" id="SSF48208">
    <property type="entry name" value="Six-hairpin glycosidases"/>
    <property type="match status" value="1"/>
</dbReference>
<name>A0ABW5INI7_9BACT</name>
<dbReference type="PANTHER" id="PTHR11051:SF8">
    <property type="entry name" value="PROTEIN-GLUCOSYLGALACTOSYLHYDROXYLYSINE GLUCOSIDASE"/>
    <property type="match status" value="1"/>
</dbReference>
<dbReference type="SUPFAM" id="SSF74650">
    <property type="entry name" value="Galactose mutarotase-like"/>
    <property type="match status" value="1"/>
</dbReference>
<accession>A0ABW5INI7</accession>
<dbReference type="RefSeq" id="WP_377509495.1">
    <property type="nucleotide sequence ID" value="NZ_JBHULU010000021.1"/>
</dbReference>
<feature type="domain" description="Glycoside hydrolase family 65 N-terminal" evidence="5">
    <location>
        <begin position="13"/>
        <end position="266"/>
    </location>
</feature>
<dbReference type="Pfam" id="PF03636">
    <property type="entry name" value="Glyco_hydro_65N"/>
    <property type="match status" value="1"/>
</dbReference>
<evidence type="ECO:0000313" key="6">
    <source>
        <dbReference type="EMBL" id="MFD2515216.1"/>
    </source>
</evidence>
<evidence type="ECO:0000313" key="7">
    <source>
        <dbReference type="Proteomes" id="UP001597544"/>
    </source>
</evidence>
<dbReference type="PANTHER" id="PTHR11051">
    <property type="entry name" value="GLYCOSYL HYDROLASE-RELATED"/>
    <property type="match status" value="1"/>
</dbReference>
<feature type="domain" description="Glycoside hydrolase family 65 central catalytic" evidence="4">
    <location>
        <begin position="320"/>
        <end position="714"/>
    </location>
</feature>
<dbReference type="InterPro" id="IPR005196">
    <property type="entry name" value="Glyco_hydro_65_N"/>
</dbReference>
<keyword evidence="6" id="KW-0378">Hydrolase</keyword>
<dbReference type="PIRSF" id="PIRSF036289">
    <property type="entry name" value="Glycosyl_hydrolase_malt_phosph"/>
    <property type="match status" value="1"/>
</dbReference>
<dbReference type="Proteomes" id="UP001597544">
    <property type="component" value="Unassembled WGS sequence"/>
</dbReference>